<dbReference type="RefSeq" id="WP_091152919.1">
    <property type="nucleotide sequence ID" value="NZ_FNOT01000003.1"/>
</dbReference>
<evidence type="ECO:0000256" key="7">
    <source>
        <dbReference type="RuleBase" id="RU363032"/>
    </source>
</evidence>
<dbReference type="STRING" id="1137993.SAMN05660209_01439"/>
<evidence type="ECO:0000256" key="5">
    <source>
        <dbReference type="ARBA" id="ARBA00022989"/>
    </source>
</evidence>
<feature type="transmembrane region" description="Helical" evidence="7">
    <location>
        <begin position="142"/>
        <end position="165"/>
    </location>
</feature>
<evidence type="ECO:0000256" key="4">
    <source>
        <dbReference type="ARBA" id="ARBA00022692"/>
    </source>
</evidence>
<keyword evidence="6 7" id="KW-0472">Membrane</keyword>
<keyword evidence="3" id="KW-1003">Cell membrane</keyword>
<reference evidence="10" key="1">
    <citation type="submission" date="2016-10" db="EMBL/GenBank/DDBJ databases">
        <authorList>
            <person name="Varghese N."/>
            <person name="Submissions S."/>
        </authorList>
    </citation>
    <scope>NUCLEOTIDE SEQUENCE [LARGE SCALE GENOMIC DNA]</scope>
    <source>
        <strain evidence="10">DSM 45422</strain>
    </source>
</reference>
<gene>
    <name evidence="9" type="ORF">SAMN05660209_01439</name>
</gene>
<dbReference type="GO" id="GO:0055085">
    <property type="term" value="P:transmembrane transport"/>
    <property type="evidence" value="ECO:0007669"/>
    <property type="project" value="InterPro"/>
</dbReference>
<evidence type="ECO:0000313" key="10">
    <source>
        <dbReference type="Proteomes" id="UP000198921"/>
    </source>
</evidence>
<dbReference type="Gene3D" id="1.10.3720.10">
    <property type="entry name" value="MetI-like"/>
    <property type="match status" value="1"/>
</dbReference>
<dbReference type="SUPFAM" id="SSF161098">
    <property type="entry name" value="MetI-like"/>
    <property type="match status" value="1"/>
</dbReference>
<dbReference type="InterPro" id="IPR035906">
    <property type="entry name" value="MetI-like_sf"/>
</dbReference>
<evidence type="ECO:0000259" key="8">
    <source>
        <dbReference type="PROSITE" id="PS50928"/>
    </source>
</evidence>
<accession>A0A1H3F0B8</accession>
<dbReference type="PANTHER" id="PTHR30151:SF0">
    <property type="entry name" value="ABC TRANSPORTER PERMEASE PROTEIN MJ0413-RELATED"/>
    <property type="match status" value="1"/>
</dbReference>
<name>A0A1H3F0B8_9ACTN</name>
<dbReference type="CDD" id="cd06261">
    <property type="entry name" value="TM_PBP2"/>
    <property type="match status" value="1"/>
</dbReference>
<dbReference type="Proteomes" id="UP000198921">
    <property type="component" value="Unassembled WGS sequence"/>
</dbReference>
<evidence type="ECO:0000313" key="9">
    <source>
        <dbReference type="EMBL" id="SDX84315.1"/>
    </source>
</evidence>
<evidence type="ECO:0000256" key="6">
    <source>
        <dbReference type="ARBA" id="ARBA00023136"/>
    </source>
</evidence>
<dbReference type="EMBL" id="FNOT01000003">
    <property type="protein sequence ID" value="SDX84315.1"/>
    <property type="molecule type" value="Genomic_DNA"/>
</dbReference>
<dbReference type="PANTHER" id="PTHR30151">
    <property type="entry name" value="ALKANE SULFONATE ABC TRANSPORTER-RELATED, MEMBRANE SUBUNIT"/>
    <property type="match status" value="1"/>
</dbReference>
<evidence type="ECO:0000256" key="1">
    <source>
        <dbReference type="ARBA" id="ARBA00004651"/>
    </source>
</evidence>
<dbReference type="Pfam" id="PF00528">
    <property type="entry name" value="BPD_transp_1"/>
    <property type="match status" value="1"/>
</dbReference>
<keyword evidence="10" id="KW-1185">Reference proteome</keyword>
<feature type="transmembrane region" description="Helical" evidence="7">
    <location>
        <begin position="235"/>
        <end position="257"/>
    </location>
</feature>
<feature type="transmembrane region" description="Helical" evidence="7">
    <location>
        <begin position="115"/>
        <end position="136"/>
    </location>
</feature>
<dbReference type="PROSITE" id="PS50928">
    <property type="entry name" value="ABC_TM1"/>
    <property type="match status" value="1"/>
</dbReference>
<dbReference type="InterPro" id="IPR000515">
    <property type="entry name" value="MetI-like"/>
</dbReference>
<dbReference type="OrthoDB" id="3173654at2"/>
<feature type="transmembrane region" description="Helical" evidence="7">
    <location>
        <begin position="80"/>
        <end position="103"/>
    </location>
</feature>
<dbReference type="AlphaFoldDB" id="A0A1H3F0B8"/>
<evidence type="ECO:0000256" key="3">
    <source>
        <dbReference type="ARBA" id="ARBA00022475"/>
    </source>
</evidence>
<comment type="similarity">
    <text evidence="7">Belongs to the binding-protein-dependent transport system permease family.</text>
</comment>
<feature type="domain" description="ABC transmembrane type-1" evidence="8">
    <location>
        <begin position="76"/>
        <end position="256"/>
    </location>
</feature>
<dbReference type="GO" id="GO:0005886">
    <property type="term" value="C:plasma membrane"/>
    <property type="evidence" value="ECO:0007669"/>
    <property type="project" value="UniProtKB-SubCell"/>
</dbReference>
<keyword evidence="5 7" id="KW-1133">Transmembrane helix</keyword>
<sequence>MTATIPTRRSTEEQASAIPSWRRVLGSEVAARVTFYVTAFLLWVALAAAFERVPGPLSVVDSLVTEFSRGEVFSNFADTFYRFTIGVALSVIVGVVVGIVMGLSGLARAFFESPVLVGLSIPAIIWAFLTVMWFGFGDASPIVTTFLTAVPFVIVNVAQGVQGVSRDLRDMSSSYGVPLGRRVRDLVLPAVSGYVLAGVRFAVIIGWNGVLLAEWFGGSGGAGFRARYWYDANQFAGFAAWVILFVVVIVVLDQLVFERMARRAFRWRDAAHS</sequence>
<comment type="subcellular location">
    <subcellularLocation>
        <location evidence="1 7">Cell membrane</location>
        <topology evidence="1 7">Multi-pass membrane protein</topology>
    </subcellularLocation>
</comment>
<keyword evidence="4 7" id="KW-0812">Transmembrane</keyword>
<keyword evidence="2 7" id="KW-0813">Transport</keyword>
<organism evidence="9 10">
    <name type="scientific">Geodermatophilus africanus</name>
    <dbReference type="NCBI Taxonomy" id="1137993"/>
    <lineage>
        <taxon>Bacteria</taxon>
        <taxon>Bacillati</taxon>
        <taxon>Actinomycetota</taxon>
        <taxon>Actinomycetes</taxon>
        <taxon>Geodermatophilales</taxon>
        <taxon>Geodermatophilaceae</taxon>
        <taxon>Geodermatophilus</taxon>
    </lineage>
</organism>
<feature type="transmembrane region" description="Helical" evidence="7">
    <location>
        <begin position="29"/>
        <end position="50"/>
    </location>
</feature>
<protein>
    <submittedName>
        <fullName evidence="9">ABC-type nitrate/sulfonate/bicarbonate transport system, permease component</fullName>
    </submittedName>
</protein>
<evidence type="ECO:0000256" key="2">
    <source>
        <dbReference type="ARBA" id="ARBA00022448"/>
    </source>
</evidence>
<feature type="transmembrane region" description="Helical" evidence="7">
    <location>
        <begin position="186"/>
        <end position="207"/>
    </location>
</feature>
<proteinExistence type="inferred from homology"/>